<accession>A0A917AEL5</accession>
<dbReference type="GO" id="GO:0016791">
    <property type="term" value="F:phosphatase activity"/>
    <property type="evidence" value="ECO:0007669"/>
    <property type="project" value="TreeGrafter"/>
</dbReference>
<dbReference type="CDD" id="cd17574">
    <property type="entry name" value="REC_OmpR"/>
    <property type="match status" value="1"/>
</dbReference>
<dbReference type="SMART" id="SM00331">
    <property type="entry name" value="PP2C_SIG"/>
    <property type="match status" value="1"/>
</dbReference>
<dbReference type="Pfam" id="PF07228">
    <property type="entry name" value="SpoIIE"/>
    <property type="match status" value="1"/>
</dbReference>
<dbReference type="SMART" id="SM00448">
    <property type="entry name" value="REC"/>
    <property type="match status" value="1"/>
</dbReference>
<dbReference type="Gene3D" id="3.40.50.2300">
    <property type="match status" value="1"/>
</dbReference>
<dbReference type="SUPFAM" id="SSF52172">
    <property type="entry name" value="CheY-like"/>
    <property type="match status" value="1"/>
</dbReference>
<evidence type="ECO:0000256" key="1">
    <source>
        <dbReference type="ARBA" id="ARBA00022801"/>
    </source>
</evidence>
<dbReference type="Gene3D" id="3.60.40.10">
    <property type="entry name" value="PPM-type phosphatase domain"/>
    <property type="match status" value="1"/>
</dbReference>
<keyword evidence="6" id="KW-1185">Reference proteome</keyword>
<sequence>MTRAMQTDRQGPDPGRDSHVRPRVLVVDDSAMQRRVLAATLSRWDYDVTEAESAEAALTICQTAPPDIVISDWMMPGMSGPEFCRVFRDMPKAQYGYFILLTSKADKVDVALGLGSGADDFLTKPVNSGELRARLTAGERIHDMHRELTLKNRVIEETLGELQGLYDSIDADLVEAKKLQQSLIRERRVDFGPAQVSQILKSANRVGGDLVGHYRVGPDRIAIFSLDVSGHGISSALMTARLAGFLSSSVPNQNIGLISRGGAFHAAVPPDRIAAQLNDIVLRDLGSTHYFTLALAEVDFRSGHVRLVQAGHPHPMIQRSTGGIDVIGGGGFPVGLVEQAQFDLVEDRLNPGDRLLLMSDGVTECLDESGTMMTEEEVIRLIADLRGSEGTGFLESLVWSLSQRRGEARFDDDISAILLEYPG</sequence>
<dbReference type="PANTHER" id="PTHR43156:SF2">
    <property type="entry name" value="STAGE II SPORULATION PROTEIN E"/>
    <property type="match status" value="1"/>
</dbReference>
<dbReference type="InterPro" id="IPR011006">
    <property type="entry name" value="CheY-like_superfamily"/>
</dbReference>
<feature type="compositionally biased region" description="Basic and acidic residues" evidence="3">
    <location>
        <begin position="10"/>
        <end position="20"/>
    </location>
</feature>
<dbReference type="AlphaFoldDB" id="A0A917AEL5"/>
<evidence type="ECO:0000256" key="2">
    <source>
        <dbReference type="PROSITE-ProRule" id="PRU00169"/>
    </source>
</evidence>
<keyword evidence="2" id="KW-0597">Phosphoprotein</keyword>
<protein>
    <submittedName>
        <fullName evidence="5">Fused response regulator/phosphatase</fullName>
    </submittedName>
</protein>
<feature type="domain" description="Response regulatory" evidence="4">
    <location>
        <begin position="23"/>
        <end position="139"/>
    </location>
</feature>
<keyword evidence="1" id="KW-0378">Hydrolase</keyword>
<evidence type="ECO:0000313" key="6">
    <source>
        <dbReference type="Proteomes" id="UP000612855"/>
    </source>
</evidence>
<evidence type="ECO:0000313" key="5">
    <source>
        <dbReference type="EMBL" id="GGE45705.1"/>
    </source>
</evidence>
<evidence type="ECO:0000256" key="3">
    <source>
        <dbReference type="SAM" id="MobiDB-lite"/>
    </source>
</evidence>
<dbReference type="GO" id="GO:0000160">
    <property type="term" value="P:phosphorelay signal transduction system"/>
    <property type="evidence" value="ECO:0007669"/>
    <property type="project" value="InterPro"/>
</dbReference>
<dbReference type="PROSITE" id="PS50110">
    <property type="entry name" value="RESPONSE_REGULATORY"/>
    <property type="match status" value="1"/>
</dbReference>
<dbReference type="InterPro" id="IPR001789">
    <property type="entry name" value="Sig_transdc_resp-reg_receiver"/>
</dbReference>
<feature type="modified residue" description="4-aspartylphosphate" evidence="2">
    <location>
        <position position="72"/>
    </location>
</feature>
<dbReference type="InterPro" id="IPR036457">
    <property type="entry name" value="PPM-type-like_dom_sf"/>
</dbReference>
<organism evidence="5 6">
    <name type="scientific">Primorskyibacter flagellatus</name>
    <dbReference type="NCBI Taxonomy" id="1387277"/>
    <lineage>
        <taxon>Bacteria</taxon>
        <taxon>Pseudomonadati</taxon>
        <taxon>Pseudomonadota</taxon>
        <taxon>Alphaproteobacteria</taxon>
        <taxon>Rhodobacterales</taxon>
        <taxon>Roseobacteraceae</taxon>
        <taxon>Primorskyibacter</taxon>
    </lineage>
</organism>
<dbReference type="PANTHER" id="PTHR43156">
    <property type="entry name" value="STAGE II SPORULATION PROTEIN E-RELATED"/>
    <property type="match status" value="1"/>
</dbReference>
<dbReference type="InterPro" id="IPR001932">
    <property type="entry name" value="PPM-type_phosphatase-like_dom"/>
</dbReference>
<feature type="region of interest" description="Disordered" evidence="3">
    <location>
        <begin position="1"/>
        <end position="20"/>
    </location>
</feature>
<gene>
    <name evidence="5" type="ORF">GCM10011360_36110</name>
</gene>
<name>A0A917AEL5_9RHOB</name>
<dbReference type="SUPFAM" id="SSF81606">
    <property type="entry name" value="PP2C-like"/>
    <property type="match status" value="1"/>
</dbReference>
<reference evidence="6" key="1">
    <citation type="journal article" date="2019" name="Int. J. Syst. Evol. Microbiol.">
        <title>The Global Catalogue of Microorganisms (GCM) 10K type strain sequencing project: providing services to taxonomists for standard genome sequencing and annotation.</title>
        <authorList>
            <consortium name="The Broad Institute Genomics Platform"/>
            <consortium name="The Broad Institute Genome Sequencing Center for Infectious Disease"/>
            <person name="Wu L."/>
            <person name="Ma J."/>
        </authorList>
    </citation>
    <scope>NUCLEOTIDE SEQUENCE [LARGE SCALE GENOMIC DNA]</scope>
    <source>
        <strain evidence="6">CGMCC 1.12664</strain>
    </source>
</reference>
<dbReference type="InterPro" id="IPR052016">
    <property type="entry name" value="Bact_Sigma-Reg"/>
</dbReference>
<dbReference type="Proteomes" id="UP000612855">
    <property type="component" value="Unassembled WGS sequence"/>
</dbReference>
<comment type="caution">
    <text evidence="5">The sequence shown here is derived from an EMBL/GenBank/DDBJ whole genome shotgun (WGS) entry which is preliminary data.</text>
</comment>
<dbReference type="EMBL" id="BMFJ01000002">
    <property type="protein sequence ID" value="GGE45705.1"/>
    <property type="molecule type" value="Genomic_DNA"/>
</dbReference>
<proteinExistence type="predicted"/>
<evidence type="ECO:0000259" key="4">
    <source>
        <dbReference type="PROSITE" id="PS50110"/>
    </source>
</evidence>
<dbReference type="Pfam" id="PF00072">
    <property type="entry name" value="Response_reg"/>
    <property type="match status" value="1"/>
</dbReference>